<sequence length="250" mass="27817">MAIETNHPSSRGHARLLSRFGQTQQRFALGNASAFKREAPAPMPKTSDGAITLRRLTSSDSVLLRDHLLRLDKETRRLRFGTMVNDGFLVRYASLALVSDAHVRGVFVEGVLRGVSELRFLTGSHQEAEAAFSIEKAYQGRGLGDLLFAKLVAAARNRGVRRLFLTCLRENGRMQAIAAKHGADLSFHEGDVMAELRRPYADLTSIQSELADEAQAYVFALIDWRRDRWRSLTAPLKRFGDALSGRIAGH</sequence>
<keyword evidence="2" id="KW-0808">Transferase</keyword>
<dbReference type="PROSITE" id="PS51186">
    <property type="entry name" value="GNAT"/>
    <property type="match status" value="1"/>
</dbReference>
<proteinExistence type="predicted"/>
<dbReference type="GO" id="GO:0016747">
    <property type="term" value="F:acyltransferase activity, transferring groups other than amino-acyl groups"/>
    <property type="evidence" value="ECO:0007669"/>
    <property type="project" value="InterPro"/>
</dbReference>
<name>A0A1W2DMV1_9HYPH</name>
<reference evidence="2 3" key="1">
    <citation type="submission" date="2017-04" db="EMBL/GenBank/DDBJ databases">
        <authorList>
            <person name="Afonso C.L."/>
            <person name="Miller P.J."/>
            <person name="Scott M.A."/>
            <person name="Spackman E."/>
            <person name="Goraichik I."/>
            <person name="Dimitrov K.M."/>
            <person name="Suarez D.L."/>
            <person name="Swayne D.E."/>
        </authorList>
    </citation>
    <scope>NUCLEOTIDE SEQUENCE [LARGE SCALE GENOMIC DNA]</scope>
    <source>
        <strain evidence="2 3">CGMCC 1.10972</strain>
    </source>
</reference>
<dbReference type="CDD" id="cd04301">
    <property type="entry name" value="NAT_SF"/>
    <property type="match status" value="1"/>
</dbReference>
<dbReference type="SUPFAM" id="SSF55729">
    <property type="entry name" value="Acyl-CoA N-acyltransferases (Nat)"/>
    <property type="match status" value="1"/>
</dbReference>
<accession>A0A1W2DMV1</accession>
<evidence type="ECO:0000313" key="3">
    <source>
        <dbReference type="Proteomes" id="UP000192656"/>
    </source>
</evidence>
<dbReference type="InterPro" id="IPR016181">
    <property type="entry name" value="Acyl_CoA_acyltransferase"/>
</dbReference>
<dbReference type="RefSeq" id="WP_170923328.1">
    <property type="nucleotide sequence ID" value="NZ_FWXR01000016.1"/>
</dbReference>
<evidence type="ECO:0000259" key="1">
    <source>
        <dbReference type="PROSITE" id="PS51186"/>
    </source>
</evidence>
<evidence type="ECO:0000313" key="2">
    <source>
        <dbReference type="EMBL" id="SMC98382.1"/>
    </source>
</evidence>
<dbReference type="InterPro" id="IPR000182">
    <property type="entry name" value="GNAT_dom"/>
</dbReference>
<protein>
    <submittedName>
        <fullName evidence="2">Acetyltransferase (GNAT) family protein</fullName>
    </submittedName>
</protein>
<organism evidence="2 3">
    <name type="scientific">Fulvimarina manganoxydans</name>
    <dbReference type="NCBI Taxonomy" id="937218"/>
    <lineage>
        <taxon>Bacteria</taxon>
        <taxon>Pseudomonadati</taxon>
        <taxon>Pseudomonadota</taxon>
        <taxon>Alphaproteobacteria</taxon>
        <taxon>Hyphomicrobiales</taxon>
        <taxon>Aurantimonadaceae</taxon>
        <taxon>Fulvimarina</taxon>
    </lineage>
</organism>
<dbReference type="EMBL" id="FWXR01000016">
    <property type="protein sequence ID" value="SMC98382.1"/>
    <property type="molecule type" value="Genomic_DNA"/>
</dbReference>
<dbReference type="Proteomes" id="UP000192656">
    <property type="component" value="Unassembled WGS sequence"/>
</dbReference>
<keyword evidence="3" id="KW-1185">Reference proteome</keyword>
<feature type="domain" description="N-acetyltransferase" evidence="1">
    <location>
        <begin position="51"/>
        <end position="213"/>
    </location>
</feature>
<dbReference type="Gene3D" id="3.40.630.30">
    <property type="match status" value="1"/>
</dbReference>
<dbReference type="AlphaFoldDB" id="A0A1W2DMV1"/>
<dbReference type="STRING" id="937218.SAMN06297251_11615"/>
<gene>
    <name evidence="2" type="ORF">SAMN06297251_11615</name>
</gene>
<dbReference type="Pfam" id="PF00583">
    <property type="entry name" value="Acetyltransf_1"/>
    <property type="match status" value="1"/>
</dbReference>